<dbReference type="EMBL" id="WSSB01000018">
    <property type="protein sequence ID" value="MXR38266.1"/>
    <property type="molecule type" value="Genomic_DNA"/>
</dbReference>
<evidence type="ECO:0000256" key="1">
    <source>
        <dbReference type="ARBA" id="ARBA00004141"/>
    </source>
</evidence>
<evidence type="ECO:0000256" key="2">
    <source>
        <dbReference type="ARBA" id="ARBA00022692"/>
    </source>
</evidence>
<protein>
    <submittedName>
        <fullName evidence="6">Transporter</fullName>
    </submittedName>
</protein>
<dbReference type="InterPro" id="IPR023271">
    <property type="entry name" value="Aquaporin-like"/>
</dbReference>
<evidence type="ECO:0000256" key="4">
    <source>
        <dbReference type="ARBA" id="ARBA00023136"/>
    </source>
</evidence>
<feature type="transmembrane region" description="Helical" evidence="5">
    <location>
        <begin position="62"/>
        <end position="85"/>
    </location>
</feature>
<feature type="transmembrane region" description="Helical" evidence="5">
    <location>
        <begin position="186"/>
        <end position="210"/>
    </location>
</feature>
<dbReference type="AlphaFoldDB" id="A0A845BVX8"/>
<feature type="transmembrane region" description="Helical" evidence="5">
    <location>
        <begin position="157"/>
        <end position="174"/>
    </location>
</feature>
<organism evidence="6 7">
    <name type="scientific">Craterilacuibacter sinensis</name>
    <dbReference type="NCBI Taxonomy" id="2686017"/>
    <lineage>
        <taxon>Bacteria</taxon>
        <taxon>Pseudomonadati</taxon>
        <taxon>Pseudomonadota</taxon>
        <taxon>Betaproteobacteria</taxon>
        <taxon>Neisseriales</taxon>
        <taxon>Neisseriaceae</taxon>
        <taxon>Craterilacuibacter</taxon>
    </lineage>
</organism>
<keyword evidence="2 5" id="KW-0812">Transmembrane</keyword>
<evidence type="ECO:0000256" key="3">
    <source>
        <dbReference type="ARBA" id="ARBA00022989"/>
    </source>
</evidence>
<dbReference type="PANTHER" id="PTHR30520">
    <property type="entry name" value="FORMATE TRANSPORTER-RELATED"/>
    <property type="match status" value="1"/>
</dbReference>
<feature type="transmembrane region" description="Helical" evidence="5">
    <location>
        <begin position="28"/>
        <end position="50"/>
    </location>
</feature>
<dbReference type="Proteomes" id="UP000467214">
    <property type="component" value="Unassembled WGS sequence"/>
</dbReference>
<dbReference type="PANTHER" id="PTHR30520:SF8">
    <property type="entry name" value="NITRITE TRANSPORTER NIRC"/>
    <property type="match status" value="1"/>
</dbReference>
<keyword evidence="4 5" id="KW-0472">Membrane</keyword>
<keyword evidence="3 5" id="KW-1133">Transmembrane helix</keyword>
<proteinExistence type="predicted"/>
<dbReference type="GO" id="GO:0015499">
    <property type="term" value="F:formate transmembrane transporter activity"/>
    <property type="evidence" value="ECO:0007669"/>
    <property type="project" value="TreeGrafter"/>
</dbReference>
<reference evidence="6 7" key="1">
    <citation type="submission" date="2019-12" db="EMBL/GenBank/DDBJ databases">
        <title>Neisseriaceae gen. nov. sp. Genome sequencing and assembly.</title>
        <authorList>
            <person name="Liu Z."/>
            <person name="Li A."/>
        </authorList>
    </citation>
    <scope>NUCLEOTIDE SEQUENCE [LARGE SCALE GENOMIC DNA]</scope>
    <source>
        <strain evidence="6 7">B2N2-7</strain>
    </source>
</reference>
<sequence>MSHTYSLDYVAQQASAKRTVLRTATARYFLSAAFAGALIALVLAVSMRLGQLFHSNGSPYYAIAYSAFFGTALVAIIVSKTELFTSNVMYMTLGKLTGRVSSGEMLASWSTVYFGNLAGILLFTVVWMQTGGLGDYPADHVASQIAAVKTGAPFMKIFWKGVLCNWIICLAVWLPMKLENEMAKIALVFLLVFAFFFSGFEHSIANMALFSLVVAHAPEALSFADIMHNMLPATLGNIVGGGIGVALLAFMLERHTLSTPAATAQKQADKLNPAIS</sequence>
<dbReference type="Pfam" id="PF01226">
    <property type="entry name" value="Form_Nir_trans"/>
    <property type="match status" value="1"/>
</dbReference>
<feature type="transmembrane region" description="Helical" evidence="5">
    <location>
        <begin position="230"/>
        <end position="252"/>
    </location>
</feature>
<dbReference type="RefSeq" id="WP_124735137.1">
    <property type="nucleotide sequence ID" value="NZ_WSSB01000018.1"/>
</dbReference>
<gene>
    <name evidence="6" type="ORF">GQF02_14925</name>
</gene>
<keyword evidence="7" id="KW-1185">Reference proteome</keyword>
<evidence type="ECO:0000313" key="7">
    <source>
        <dbReference type="Proteomes" id="UP000467214"/>
    </source>
</evidence>
<dbReference type="InterPro" id="IPR000292">
    <property type="entry name" value="For/NO2_transpt"/>
</dbReference>
<evidence type="ECO:0000256" key="5">
    <source>
        <dbReference type="SAM" id="Phobius"/>
    </source>
</evidence>
<evidence type="ECO:0000313" key="6">
    <source>
        <dbReference type="EMBL" id="MXR38266.1"/>
    </source>
</evidence>
<name>A0A845BVX8_9NEIS</name>
<feature type="transmembrane region" description="Helical" evidence="5">
    <location>
        <begin position="106"/>
        <end position="128"/>
    </location>
</feature>
<dbReference type="Gene3D" id="1.20.1080.10">
    <property type="entry name" value="Glycerol uptake facilitator protein"/>
    <property type="match status" value="1"/>
</dbReference>
<accession>A0A845BVX8</accession>
<dbReference type="GO" id="GO:0005886">
    <property type="term" value="C:plasma membrane"/>
    <property type="evidence" value="ECO:0007669"/>
    <property type="project" value="TreeGrafter"/>
</dbReference>
<comment type="caution">
    <text evidence="6">The sequence shown here is derived from an EMBL/GenBank/DDBJ whole genome shotgun (WGS) entry which is preliminary data.</text>
</comment>
<comment type="subcellular location">
    <subcellularLocation>
        <location evidence="1">Membrane</location>
        <topology evidence="1">Multi-pass membrane protein</topology>
    </subcellularLocation>
</comment>